<evidence type="ECO:0000313" key="4">
    <source>
        <dbReference type="Proteomes" id="UP000201646"/>
    </source>
</evidence>
<sequence>MTSTRPFPSGKAATRPARSPVKATPRPAKKADSGFSATKPAGTTKDVPLPTGGAMWEGSRSSRIAALLVGECESYTQFLEDERKLRAVGLNDMLTTARTNMNGTIGKAVQRASKITGHEYNTSVTVHLMQQPYRLAVTAVVTRTQ</sequence>
<evidence type="ECO:0000259" key="2">
    <source>
        <dbReference type="Pfam" id="PF24582"/>
    </source>
</evidence>
<dbReference type="RefSeq" id="YP_009226484.1">
    <property type="nucleotide sequence ID" value="NC_029106.1"/>
</dbReference>
<dbReference type="KEGG" id="vg:26798949"/>
<keyword evidence="4" id="KW-1185">Reference proteome</keyword>
<gene>
    <name evidence="3" type="ORF">ADP64_000066</name>
</gene>
<organism evidence="3 4">
    <name type="scientific">Achromobacter phage phiAxp-2</name>
    <dbReference type="NCBI Taxonomy" id="1664246"/>
    <lineage>
        <taxon>Viruses</taxon>
        <taxon>Duplodnaviria</taxon>
        <taxon>Heunggongvirae</taxon>
        <taxon>Uroviricota</taxon>
        <taxon>Caudoviricetes</taxon>
        <taxon>Casjensviridae</taxon>
        <taxon>Fengtaivirus</taxon>
        <taxon>Fengtaivirus Axp2</taxon>
    </lineage>
</organism>
<feature type="region of interest" description="Disordered" evidence="1">
    <location>
        <begin position="1"/>
        <end position="56"/>
    </location>
</feature>
<protein>
    <recommendedName>
        <fullName evidence="2">DUF7609 domain-containing protein</fullName>
    </recommendedName>
</protein>
<dbReference type="Pfam" id="PF24582">
    <property type="entry name" value="DUF7609"/>
    <property type="match status" value="1"/>
</dbReference>
<dbReference type="EMBL" id="KT321316">
    <property type="protein sequence ID" value="ALA45404.1"/>
    <property type="molecule type" value="Genomic_DNA"/>
</dbReference>
<name>A0A0K2FID3_9CAUD</name>
<evidence type="ECO:0000313" key="3">
    <source>
        <dbReference type="EMBL" id="ALA45404.1"/>
    </source>
</evidence>
<accession>A0A0K2FID3</accession>
<proteinExistence type="predicted"/>
<dbReference type="Proteomes" id="UP000201646">
    <property type="component" value="Segment"/>
</dbReference>
<reference evidence="3" key="1">
    <citation type="submission" date="2015-09" db="EMBL/GenBank/DDBJ databases">
        <authorList>
            <person name="Zhao X."/>
        </authorList>
    </citation>
    <scope>NUCLEOTIDE SEQUENCE</scope>
</reference>
<evidence type="ECO:0000256" key="1">
    <source>
        <dbReference type="SAM" id="MobiDB-lite"/>
    </source>
</evidence>
<feature type="domain" description="DUF7609" evidence="2">
    <location>
        <begin position="59"/>
        <end position="145"/>
    </location>
</feature>
<dbReference type="GeneID" id="26798949"/>
<dbReference type="InterPro" id="IPR056028">
    <property type="entry name" value="DUF7609"/>
</dbReference>